<reference evidence="7 8" key="1">
    <citation type="submission" date="2018-11" db="EMBL/GenBank/DDBJ databases">
        <title>The draft genome sequence of Amphritea balenae JAMM 1525T.</title>
        <authorList>
            <person name="Fang Z."/>
            <person name="Zhang Y."/>
            <person name="Han X."/>
        </authorList>
    </citation>
    <scope>NUCLEOTIDE SEQUENCE [LARGE SCALE GENOMIC DNA]</scope>
    <source>
        <strain evidence="7 8">JAMM 1525</strain>
    </source>
</reference>
<accession>A0A3P1ST20</accession>
<evidence type="ECO:0000313" key="8">
    <source>
        <dbReference type="Proteomes" id="UP000267535"/>
    </source>
</evidence>
<keyword evidence="8" id="KW-1185">Reference proteome</keyword>
<keyword evidence="2" id="KW-1003">Cell membrane</keyword>
<dbReference type="RefSeq" id="WP_124925670.1">
    <property type="nucleotide sequence ID" value="NZ_BMOH01000005.1"/>
</dbReference>
<organism evidence="7 8">
    <name type="scientific">Amphritea balenae</name>
    <dbReference type="NCBI Taxonomy" id="452629"/>
    <lineage>
        <taxon>Bacteria</taxon>
        <taxon>Pseudomonadati</taxon>
        <taxon>Pseudomonadota</taxon>
        <taxon>Gammaproteobacteria</taxon>
        <taxon>Oceanospirillales</taxon>
        <taxon>Oceanospirillaceae</taxon>
        <taxon>Amphritea</taxon>
    </lineage>
</organism>
<feature type="transmembrane region" description="Helical" evidence="6">
    <location>
        <begin position="20"/>
        <end position="40"/>
    </location>
</feature>
<dbReference type="EMBL" id="RQXV01000003">
    <property type="protein sequence ID" value="RRD00200.1"/>
    <property type="molecule type" value="Genomic_DNA"/>
</dbReference>
<feature type="transmembrane region" description="Helical" evidence="6">
    <location>
        <begin position="444"/>
        <end position="462"/>
    </location>
</feature>
<dbReference type="Proteomes" id="UP000267535">
    <property type="component" value="Unassembled WGS sequence"/>
</dbReference>
<name>A0A3P1ST20_9GAMM</name>
<evidence type="ECO:0000256" key="3">
    <source>
        <dbReference type="ARBA" id="ARBA00022692"/>
    </source>
</evidence>
<keyword evidence="5 6" id="KW-0472">Membrane</keyword>
<feature type="transmembrane region" description="Helical" evidence="6">
    <location>
        <begin position="52"/>
        <end position="74"/>
    </location>
</feature>
<feature type="transmembrane region" description="Helical" evidence="6">
    <location>
        <begin position="163"/>
        <end position="186"/>
    </location>
</feature>
<feature type="transmembrane region" description="Helical" evidence="6">
    <location>
        <begin position="316"/>
        <end position="340"/>
    </location>
</feature>
<protein>
    <submittedName>
        <fullName evidence="7">Uncharacterized protein</fullName>
    </submittedName>
</protein>
<evidence type="ECO:0000256" key="6">
    <source>
        <dbReference type="SAM" id="Phobius"/>
    </source>
</evidence>
<feature type="transmembrane region" description="Helical" evidence="6">
    <location>
        <begin position="346"/>
        <end position="368"/>
    </location>
</feature>
<comment type="subcellular location">
    <subcellularLocation>
        <location evidence="1">Cell membrane</location>
        <topology evidence="1">Multi-pass membrane protein</topology>
    </subcellularLocation>
</comment>
<evidence type="ECO:0000256" key="5">
    <source>
        <dbReference type="ARBA" id="ARBA00023136"/>
    </source>
</evidence>
<dbReference type="GO" id="GO:0005886">
    <property type="term" value="C:plasma membrane"/>
    <property type="evidence" value="ECO:0007669"/>
    <property type="project" value="UniProtKB-SubCell"/>
</dbReference>
<comment type="caution">
    <text evidence="7">The sequence shown here is derived from an EMBL/GenBank/DDBJ whole genome shotgun (WGS) entry which is preliminary data.</text>
</comment>
<dbReference type="PANTHER" id="PTHR30250:SF26">
    <property type="entry name" value="PSMA PROTEIN"/>
    <property type="match status" value="1"/>
</dbReference>
<dbReference type="InterPro" id="IPR050833">
    <property type="entry name" value="Poly_Biosynth_Transport"/>
</dbReference>
<proteinExistence type="predicted"/>
<feature type="transmembrane region" description="Helical" evidence="6">
    <location>
        <begin position="468"/>
        <end position="490"/>
    </location>
</feature>
<feature type="transmembrane region" description="Helical" evidence="6">
    <location>
        <begin position="406"/>
        <end position="423"/>
    </location>
</feature>
<evidence type="ECO:0000256" key="1">
    <source>
        <dbReference type="ARBA" id="ARBA00004651"/>
    </source>
</evidence>
<dbReference type="PANTHER" id="PTHR30250">
    <property type="entry name" value="PST FAMILY PREDICTED COLANIC ACID TRANSPORTER"/>
    <property type="match status" value="1"/>
</dbReference>
<feature type="transmembrane region" description="Helical" evidence="6">
    <location>
        <begin position="380"/>
        <end position="400"/>
    </location>
</feature>
<evidence type="ECO:0000256" key="4">
    <source>
        <dbReference type="ARBA" id="ARBA00022989"/>
    </source>
</evidence>
<feature type="transmembrane region" description="Helical" evidence="6">
    <location>
        <begin position="128"/>
        <end position="151"/>
    </location>
</feature>
<dbReference type="Pfam" id="PF13440">
    <property type="entry name" value="Polysacc_synt_3"/>
    <property type="match status" value="1"/>
</dbReference>
<feature type="transmembrane region" description="Helical" evidence="6">
    <location>
        <begin position="192"/>
        <end position="210"/>
    </location>
</feature>
<evidence type="ECO:0000313" key="7">
    <source>
        <dbReference type="EMBL" id="RRD00200.1"/>
    </source>
</evidence>
<evidence type="ECO:0000256" key="2">
    <source>
        <dbReference type="ARBA" id="ARBA00022475"/>
    </source>
</evidence>
<feature type="transmembrane region" description="Helical" evidence="6">
    <location>
        <begin position="95"/>
        <end position="116"/>
    </location>
</feature>
<dbReference type="AlphaFoldDB" id="A0A3P1ST20"/>
<sequence>MADEKELKVIARKRLSRNALTGVIQLCISTIVLFIMYRYLLDTIGTAQLGVWAVVLASVSVGRLSELGFSGAVLKFIARDISNNNHASARKIVQTAVITVAIIFFVLVGIGYQLIINLLSWSLPESEYIIAVKILPWSIVALWIGIISGVLQSAIDGCQRMDLKNIILILCNLLYLFLTLYFVPYYGIEGVAIAQLIQFLVLMILNWFVLKKLMSKLPIIPLCWDRESFIKIYRYALNFQVIGISGLMFDPITKFLLAKFAGLDATAYYEMANQAVVKIRAIVVVVMQALLPEIATIKNNDVERLKSVYKSSFNSIFVIGLPYYLAVFVFFSMLSILWIGYAESEFILYGKILAVGALVSGMCLPAYFMNLGAGDISVNAWAHVLMSLLNLMLGYVLGLYYEGIGIVYASIIALSVGNLMLLFKVQKWLNIKLFELFSPDCIKIGFSSIVSLSVSFLGSYYFVDIGGYLFSLISMLLYVSMFVIMLFVFYPRKILIDILLLKVSFFKGI</sequence>
<gene>
    <name evidence="7" type="ORF">EHS89_08315</name>
</gene>
<keyword evidence="3 6" id="KW-0812">Transmembrane</keyword>
<dbReference type="OrthoDB" id="7062575at2"/>
<keyword evidence="4 6" id="KW-1133">Transmembrane helix</keyword>